<reference evidence="11 12" key="1">
    <citation type="submission" date="2020-04" db="EMBL/GenBank/DDBJ databases">
        <title>Novel Paenibacillus strain UniB2 isolated from commercial digestive syrup.</title>
        <authorList>
            <person name="Thorat V."/>
            <person name="Kirdat K."/>
            <person name="Tiwarekar B."/>
            <person name="Yadav A."/>
        </authorList>
    </citation>
    <scope>NUCLEOTIDE SEQUENCE [LARGE SCALE GENOMIC DNA]</scope>
    <source>
        <strain evidence="11 12">UniB2</strain>
    </source>
</reference>
<organism evidence="11 12">
    <name type="scientific">Paenibacillus albicereus</name>
    <dbReference type="NCBI Taxonomy" id="2726185"/>
    <lineage>
        <taxon>Bacteria</taxon>
        <taxon>Bacillati</taxon>
        <taxon>Bacillota</taxon>
        <taxon>Bacilli</taxon>
        <taxon>Bacillales</taxon>
        <taxon>Paenibacillaceae</taxon>
        <taxon>Paenibacillus</taxon>
    </lineage>
</organism>
<dbReference type="InterPro" id="IPR015856">
    <property type="entry name" value="ABC_transpr_CbiO/EcfA_su"/>
</dbReference>
<name>A0A6H2GST3_9BACL</name>
<evidence type="ECO:0000256" key="5">
    <source>
        <dbReference type="ARBA" id="ARBA00022741"/>
    </source>
</evidence>
<evidence type="ECO:0000256" key="4">
    <source>
        <dbReference type="ARBA" id="ARBA00022475"/>
    </source>
</evidence>
<feature type="domain" description="ABC transporter" evidence="10">
    <location>
        <begin position="376"/>
        <end position="607"/>
    </location>
</feature>
<feature type="domain" description="ABC transporter" evidence="10">
    <location>
        <begin position="65"/>
        <end position="291"/>
    </location>
</feature>
<keyword evidence="7" id="KW-1278">Translocase</keyword>
<dbReference type="InterPro" id="IPR017871">
    <property type="entry name" value="ABC_transporter-like_CS"/>
</dbReference>
<feature type="compositionally biased region" description="Basic and acidic residues" evidence="9">
    <location>
        <begin position="605"/>
        <end position="615"/>
    </location>
</feature>
<keyword evidence="6 11" id="KW-0067">ATP-binding</keyword>
<feature type="region of interest" description="Disordered" evidence="9">
    <location>
        <begin position="305"/>
        <end position="355"/>
    </location>
</feature>
<dbReference type="SMART" id="SM00382">
    <property type="entry name" value="AAA"/>
    <property type="match status" value="2"/>
</dbReference>
<comment type="similarity">
    <text evidence="2">Belongs to the ABC transporter superfamily.</text>
</comment>
<dbReference type="CDD" id="cd03225">
    <property type="entry name" value="ABC_cobalt_CbiO_domain1"/>
    <property type="match status" value="2"/>
</dbReference>
<evidence type="ECO:0000313" key="12">
    <source>
        <dbReference type="Proteomes" id="UP000502136"/>
    </source>
</evidence>
<keyword evidence="12" id="KW-1185">Reference proteome</keyword>
<dbReference type="InterPro" id="IPR050095">
    <property type="entry name" value="ECF_ABC_transporter_ATP-bd"/>
</dbReference>
<dbReference type="GO" id="GO:0042626">
    <property type="term" value="F:ATPase-coupled transmembrane transporter activity"/>
    <property type="evidence" value="ECO:0007669"/>
    <property type="project" value="TreeGrafter"/>
</dbReference>
<dbReference type="PROSITE" id="PS00211">
    <property type="entry name" value="ABC_TRANSPORTER_1"/>
    <property type="match status" value="1"/>
</dbReference>
<evidence type="ECO:0000256" key="3">
    <source>
        <dbReference type="ARBA" id="ARBA00022448"/>
    </source>
</evidence>
<dbReference type="InterPro" id="IPR003593">
    <property type="entry name" value="AAA+_ATPase"/>
</dbReference>
<evidence type="ECO:0000313" key="11">
    <source>
        <dbReference type="EMBL" id="QJC50457.1"/>
    </source>
</evidence>
<dbReference type="PANTHER" id="PTHR43553:SF24">
    <property type="entry name" value="ENERGY-COUPLING FACTOR TRANSPORTER ATP-BINDING PROTEIN ECFA1"/>
    <property type="match status" value="1"/>
</dbReference>
<evidence type="ECO:0000256" key="2">
    <source>
        <dbReference type="ARBA" id="ARBA00005417"/>
    </source>
</evidence>
<evidence type="ECO:0000256" key="8">
    <source>
        <dbReference type="ARBA" id="ARBA00023136"/>
    </source>
</evidence>
<dbReference type="EMBL" id="CP051428">
    <property type="protein sequence ID" value="QJC50457.1"/>
    <property type="molecule type" value="Genomic_DNA"/>
</dbReference>
<dbReference type="RefSeq" id="WP_168906134.1">
    <property type="nucleotide sequence ID" value="NZ_CP051428.1"/>
</dbReference>
<dbReference type="Pfam" id="PF00005">
    <property type="entry name" value="ABC_tran"/>
    <property type="match status" value="2"/>
</dbReference>
<evidence type="ECO:0000259" key="10">
    <source>
        <dbReference type="PROSITE" id="PS50893"/>
    </source>
</evidence>
<dbReference type="SUPFAM" id="SSF52540">
    <property type="entry name" value="P-loop containing nucleoside triphosphate hydrolases"/>
    <property type="match status" value="2"/>
</dbReference>
<feature type="region of interest" description="Disordered" evidence="9">
    <location>
        <begin position="589"/>
        <end position="655"/>
    </location>
</feature>
<protein>
    <submittedName>
        <fullName evidence="11">ABC transporter ATP-binding protein</fullName>
    </submittedName>
</protein>
<dbReference type="Gene3D" id="3.40.50.300">
    <property type="entry name" value="P-loop containing nucleotide triphosphate hydrolases"/>
    <property type="match status" value="2"/>
</dbReference>
<dbReference type="Proteomes" id="UP000502136">
    <property type="component" value="Chromosome"/>
</dbReference>
<dbReference type="InterPro" id="IPR003439">
    <property type="entry name" value="ABC_transporter-like_ATP-bd"/>
</dbReference>
<comment type="subcellular location">
    <subcellularLocation>
        <location evidence="1">Cell membrane</location>
        <topology evidence="1">Peripheral membrane protein</topology>
    </subcellularLocation>
</comment>
<dbReference type="GO" id="GO:0043190">
    <property type="term" value="C:ATP-binding cassette (ABC) transporter complex"/>
    <property type="evidence" value="ECO:0007669"/>
    <property type="project" value="TreeGrafter"/>
</dbReference>
<keyword evidence="8" id="KW-0472">Membrane</keyword>
<evidence type="ECO:0000256" key="1">
    <source>
        <dbReference type="ARBA" id="ARBA00004202"/>
    </source>
</evidence>
<dbReference type="PROSITE" id="PS50893">
    <property type="entry name" value="ABC_TRANSPORTER_2"/>
    <property type="match status" value="2"/>
</dbReference>
<gene>
    <name evidence="11" type="ORF">HGI30_01860</name>
</gene>
<keyword evidence="4" id="KW-1003">Cell membrane</keyword>
<dbReference type="PANTHER" id="PTHR43553">
    <property type="entry name" value="HEAVY METAL TRANSPORTER"/>
    <property type="match status" value="1"/>
</dbReference>
<sequence>MPFRTRREAASQSEARISVAGAAAGPALDRNAAAGRTPRWAEAAEAAAGGCASDAPDAPVAAEAIRLRLKYPGEDAPLLFRDLDVTIRRGEKVLLLGPSGCGKSTLLQVLGGLVPSAIPIPLKAERLVVPERPGYVFQDPEAQFCMPYADEEIAFALENQAVPRQEMPGRIAACLAQAGLVLPDPHTAISAMSQGMKQRLAVASMLAVGPDALLLDEPTALLDADGTAQVWDALRRIWDGRTVLIVEHKIDLIAGDMDRILLFSPDGRLEADGPPERIFRDCREHLRRYGVWYPGFWDDEAARRASGWGGPTPAASSGEASAEEKALGASPPAPPPAGAESARDSVRTASSAPAIGPHAATLPHAAACTAARTPLLELDGFAGLRGREVKVRADRLRVCAGDWIAVTGANGAGKSTLLLAIMRLVRSEGRMRLLGVPDTRLRKPRQAAQLAAYCFQNPEFQLVTDSVAEELAYSMPEGLAPQERADRTGELLGRFALSGLELRHPYQLSMGQKRRLSVASAMASGQRLLLLDEPTFGLDAAGTVSMMEQLEELRRSGCAILMVTHDDELVRRFATRLWQVEQGVARELPAPVRPASAPAPPPWDGPDREPVREPARGLVRGLDSGPGRGPTASPPTSSVTAPLSRPSLPKGAPFR</sequence>
<keyword evidence="5" id="KW-0547">Nucleotide-binding</keyword>
<dbReference type="AlphaFoldDB" id="A0A6H2GST3"/>
<dbReference type="KEGG" id="palr:HGI30_01860"/>
<evidence type="ECO:0000256" key="9">
    <source>
        <dbReference type="SAM" id="MobiDB-lite"/>
    </source>
</evidence>
<keyword evidence="3" id="KW-0813">Transport</keyword>
<accession>A0A6H2GST3</accession>
<dbReference type="InterPro" id="IPR027417">
    <property type="entry name" value="P-loop_NTPase"/>
</dbReference>
<evidence type="ECO:0000256" key="6">
    <source>
        <dbReference type="ARBA" id="ARBA00022840"/>
    </source>
</evidence>
<dbReference type="GO" id="GO:0016887">
    <property type="term" value="F:ATP hydrolysis activity"/>
    <property type="evidence" value="ECO:0007669"/>
    <property type="project" value="InterPro"/>
</dbReference>
<proteinExistence type="inferred from homology"/>
<evidence type="ECO:0000256" key="7">
    <source>
        <dbReference type="ARBA" id="ARBA00022967"/>
    </source>
</evidence>
<dbReference type="GO" id="GO:0005524">
    <property type="term" value="F:ATP binding"/>
    <property type="evidence" value="ECO:0007669"/>
    <property type="project" value="UniProtKB-KW"/>
</dbReference>